<comment type="caution">
    <text evidence="2">The sequence shown here is derived from an EMBL/GenBank/DDBJ whole genome shotgun (WGS) entry which is preliminary data.</text>
</comment>
<dbReference type="Proteomes" id="UP000297910">
    <property type="component" value="Unassembled WGS sequence"/>
</dbReference>
<evidence type="ECO:0000313" key="2">
    <source>
        <dbReference type="EMBL" id="TGO20617.1"/>
    </source>
</evidence>
<sequence length="262" mass="29058">MPDADSPTLSATAMGKRSQINDSDDENMEDIGISDSDIPASLFHGLEIDSDIENEIPELNDIAQESQIDLHPSGDDEPQDIEMEDTGGRAIVGVNQTSIYDQKSAKLLQGYDKGLHGLVQAAMEFSGLPDDKWVQKRKESGLWSELTVLFMFMIAGVNSKILKRVVRGDLPKALQALENLVSRHKMKKLMGGDKKEARTYIYIHYLVNSEGDFPTTNELKHIISSVKIHIRGYGKEDDQQSQNLANQVDNGIESKGSIRRTG</sequence>
<keyword evidence="3" id="KW-1185">Reference proteome</keyword>
<feature type="region of interest" description="Disordered" evidence="1">
    <location>
        <begin position="1"/>
        <end position="36"/>
    </location>
</feature>
<gene>
    <name evidence="2" type="ORF">BPAE_0280g00040</name>
</gene>
<accession>A0A4Z1FG62</accession>
<proteinExistence type="predicted"/>
<reference evidence="2 3" key="1">
    <citation type="submission" date="2017-12" db="EMBL/GenBank/DDBJ databases">
        <title>Comparative genomics of Botrytis spp.</title>
        <authorList>
            <person name="Valero-Jimenez C.A."/>
            <person name="Tapia P."/>
            <person name="Veloso J."/>
            <person name="Silva-Moreno E."/>
            <person name="Staats M."/>
            <person name="Valdes J.H."/>
            <person name="Van Kan J.A.L."/>
        </authorList>
    </citation>
    <scope>NUCLEOTIDE SEQUENCE [LARGE SCALE GENOMIC DNA]</scope>
    <source>
        <strain evidence="2 3">Bp0003</strain>
    </source>
</reference>
<dbReference type="AlphaFoldDB" id="A0A4Z1FG62"/>
<feature type="region of interest" description="Disordered" evidence="1">
    <location>
        <begin position="238"/>
        <end position="262"/>
    </location>
</feature>
<feature type="compositionally biased region" description="Polar residues" evidence="1">
    <location>
        <begin position="240"/>
        <end position="249"/>
    </location>
</feature>
<evidence type="ECO:0000256" key="1">
    <source>
        <dbReference type="SAM" id="MobiDB-lite"/>
    </source>
</evidence>
<organism evidence="2 3">
    <name type="scientific">Botrytis paeoniae</name>
    <dbReference type="NCBI Taxonomy" id="278948"/>
    <lineage>
        <taxon>Eukaryota</taxon>
        <taxon>Fungi</taxon>
        <taxon>Dikarya</taxon>
        <taxon>Ascomycota</taxon>
        <taxon>Pezizomycotina</taxon>
        <taxon>Leotiomycetes</taxon>
        <taxon>Helotiales</taxon>
        <taxon>Sclerotiniaceae</taxon>
        <taxon>Botrytis</taxon>
    </lineage>
</organism>
<name>A0A4Z1FG62_9HELO</name>
<protein>
    <submittedName>
        <fullName evidence="2">Uncharacterized protein</fullName>
    </submittedName>
</protein>
<dbReference type="EMBL" id="PQXI01000279">
    <property type="protein sequence ID" value="TGO20617.1"/>
    <property type="molecule type" value="Genomic_DNA"/>
</dbReference>
<evidence type="ECO:0000313" key="3">
    <source>
        <dbReference type="Proteomes" id="UP000297910"/>
    </source>
</evidence>